<evidence type="ECO:0000313" key="9">
    <source>
        <dbReference type="Proteomes" id="UP000250572"/>
    </source>
</evidence>
<dbReference type="PANTHER" id="PTHR20855:SF22">
    <property type="entry name" value="MEMBRANE PROGESTIN RECEPTOR BETA"/>
    <property type="match status" value="1"/>
</dbReference>
<proteinExistence type="inferred from homology"/>
<feature type="binding site" evidence="6">
    <location>
        <position position="376"/>
    </location>
    <ligand>
        <name>Zn(2+)</name>
        <dbReference type="ChEBI" id="CHEBI:29105"/>
    </ligand>
</feature>
<dbReference type="EMBL" id="NHOQ01001000">
    <property type="protein sequence ID" value="PWA27825.1"/>
    <property type="molecule type" value="Genomic_DNA"/>
</dbReference>
<feature type="transmembrane region" description="Helical" evidence="7">
    <location>
        <begin position="235"/>
        <end position="253"/>
    </location>
</feature>
<comment type="subcellular location">
    <subcellularLocation>
        <location evidence="1">Membrane</location>
        <topology evidence="1">Multi-pass membrane protein</topology>
    </subcellularLocation>
</comment>
<evidence type="ECO:0000256" key="2">
    <source>
        <dbReference type="ARBA" id="ARBA00007018"/>
    </source>
</evidence>
<dbReference type="GO" id="GO:0005496">
    <property type="term" value="F:steroid binding"/>
    <property type="evidence" value="ECO:0007669"/>
    <property type="project" value="TreeGrafter"/>
</dbReference>
<keyword evidence="4 7" id="KW-1133">Transmembrane helix</keyword>
<evidence type="ECO:0000256" key="5">
    <source>
        <dbReference type="ARBA" id="ARBA00023136"/>
    </source>
</evidence>
<evidence type="ECO:0000313" key="8">
    <source>
        <dbReference type="EMBL" id="PWA27825.1"/>
    </source>
</evidence>
<feature type="binding site" evidence="6">
    <location>
        <position position="380"/>
    </location>
    <ligand>
        <name>Zn(2+)</name>
        <dbReference type="ChEBI" id="CHEBI:29105"/>
    </ligand>
</feature>
<evidence type="ECO:0000256" key="6">
    <source>
        <dbReference type="PIRSR" id="PIRSR604254-1"/>
    </source>
</evidence>
<dbReference type="Proteomes" id="UP000250572">
    <property type="component" value="Unassembled WGS sequence"/>
</dbReference>
<feature type="binding site" evidence="6">
    <location>
        <position position="226"/>
    </location>
    <ligand>
        <name>Zn(2+)</name>
        <dbReference type="ChEBI" id="CHEBI:29105"/>
    </ligand>
</feature>
<dbReference type="PANTHER" id="PTHR20855">
    <property type="entry name" value="ADIPOR/PROGESTIN RECEPTOR-RELATED"/>
    <property type="match status" value="1"/>
</dbReference>
<reference evidence="8 9" key="1">
    <citation type="journal article" date="2018" name="G3 (Bethesda)">
        <title>A High-Quality Reference Genome for the Invasive Mosquitofish Gambusia affinis Using a Chicago Library.</title>
        <authorList>
            <person name="Hoffberg S.L."/>
            <person name="Troendle N.J."/>
            <person name="Glenn T.C."/>
            <person name="Mahmud O."/>
            <person name="Louha S."/>
            <person name="Chalopin D."/>
            <person name="Bennetzen J.L."/>
            <person name="Mauricio R."/>
        </authorList>
    </citation>
    <scope>NUCLEOTIDE SEQUENCE [LARGE SCALE GENOMIC DNA]</scope>
    <source>
        <strain evidence="8">NE01/NJP1002.9</strain>
        <tissue evidence="8">Muscle</tissue>
    </source>
</reference>
<keyword evidence="6" id="KW-0479">Metal-binding</keyword>
<evidence type="ECO:0000256" key="4">
    <source>
        <dbReference type="ARBA" id="ARBA00022989"/>
    </source>
</evidence>
<feature type="transmembrane region" description="Helical" evidence="7">
    <location>
        <begin position="414"/>
        <end position="435"/>
    </location>
</feature>
<evidence type="ECO:0000256" key="3">
    <source>
        <dbReference type="ARBA" id="ARBA00022692"/>
    </source>
</evidence>
<feature type="transmembrane region" description="Helical" evidence="7">
    <location>
        <begin position="204"/>
        <end position="228"/>
    </location>
</feature>
<dbReference type="AlphaFoldDB" id="A0A315VWX0"/>
<dbReference type="STRING" id="33528.ENSGAFP00000013950"/>
<organism evidence="8 9">
    <name type="scientific">Gambusia affinis</name>
    <name type="common">Western mosquitofish</name>
    <name type="synonym">Heterandria affinis</name>
    <dbReference type="NCBI Taxonomy" id="33528"/>
    <lineage>
        <taxon>Eukaryota</taxon>
        <taxon>Metazoa</taxon>
        <taxon>Chordata</taxon>
        <taxon>Craniata</taxon>
        <taxon>Vertebrata</taxon>
        <taxon>Euteleostomi</taxon>
        <taxon>Actinopterygii</taxon>
        <taxon>Neopterygii</taxon>
        <taxon>Teleostei</taxon>
        <taxon>Neoteleostei</taxon>
        <taxon>Acanthomorphata</taxon>
        <taxon>Ovalentaria</taxon>
        <taxon>Atherinomorphae</taxon>
        <taxon>Cyprinodontiformes</taxon>
        <taxon>Poeciliidae</taxon>
        <taxon>Poeciliinae</taxon>
        <taxon>Gambusia</taxon>
    </lineage>
</organism>
<dbReference type="GO" id="GO:0003707">
    <property type="term" value="F:nuclear steroid receptor activity"/>
    <property type="evidence" value="ECO:0007669"/>
    <property type="project" value="TreeGrafter"/>
</dbReference>
<keyword evidence="3 7" id="KW-0812">Transmembrane</keyword>
<dbReference type="Pfam" id="PF03006">
    <property type="entry name" value="HlyIII"/>
    <property type="match status" value="1"/>
</dbReference>
<feature type="transmembrane region" description="Helical" evidence="7">
    <location>
        <begin position="273"/>
        <end position="295"/>
    </location>
</feature>
<sequence>MDSSSPPDPAGDEGVQKMDGGINALYSFLVAKAPCRAFLVSQTPPTLPALRVYRFGEALTVLFPTGCLKGREGSGEQQVSVLIGSCRYENNLHCPRLSLLKGFSTLTLSVKQLSRLLRFSDLLPSSLPSPCPTVAASQVPALFREPYILSGYRPVQQDWRCYLLSLFQRHNETLNVWTHLLAAPALLLLWWANVGALGYTLDAASLPLALFMVSSLTYLCLSVAAHLLQSHSERAHYYFFFLDYVGVAVYQYGCSLSHYFYSSEPAWRDSIGMMFLPGAAFFGWLSCAGCCFAKARYRRPYPLQRKICQLIPTSLAYALDISPIAHRLLTIPWSQETSLPFHALQIASFILSAFFFSCPVPERFFPGRCDFVGQGHQVFHLFLSLCTVFQLEALFLDYARRRDAVRDVFGERQLWWACVSFPCLFMCCVLTALIAMRHMSKILQHVSHQTRLKSSTSLSLKANGSSYSTCGI</sequence>
<accession>A0A315VWX0</accession>
<dbReference type="GO" id="GO:0005886">
    <property type="term" value="C:plasma membrane"/>
    <property type="evidence" value="ECO:0007669"/>
    <property type="project" value="TreeGrafter"/>
</dbReference>
<dbReference type="InterPro" id="IPR004254">
    <property type="entry name" value="AdipoR/HlyIII-related"/>
</dbReference>
<comment type="caution">
    <text evidence="8">The sequence shown here is derived from an EMBL/GenBank/DDBJ whole genome shotgun (WGS) entry which is preliminary data.</text>
</comment>
<dbReference type="GO" id="GO:0046872">
    <property type="term" value="F:metal ion binding"/>
    <property type="evidence" value="ECO:0007669"/>
    <property type="project" value="UniProtKB-KW"/>
</dbReference>
<feature type="transmembrane region" description="Helical" evidence="7">
    <location>
        <begin position="174"/>
        <end position="192"/>
    </location>
</feature>
<evidence type="ECO:0008006" key="10">
    <source>
        <dbReference type="Google" id="ProtNLM"/>
    </source>
</evidence>
<evidence type="ECO:0000256" key="1">
    <source>
        <dbReference type="ARBA" id="ARBA00004141"/>
    </source>
</evidence>
<keyword evidence="9" id="KW-1185">Reference proteome</keyword>
<protein>
    <recommendedName>
        <fullName evidence="10">Progestin and adipoQ receptor family member VIII</fullName>
    </recommendedName>
</protein>
<name>A0A315VWX0_GAMAF</name>
<keyword evidence="6" id="KW-0862">Zinc</keyword>
<keyword evidence="5 7" id="KW-0472">Membrane</keyword>
<evidence type="ECO:0000256" key="7">
    <source>
        <dbReference type="SAM" id="Phobius"/>
    </source>
</evidence>
<comment type="similarity">
    <text evidence="2">Belongs to the ADIPOR family.</text>
</comment>
<gene>
    <name evidence="8" type="ORF">CCH79_00000256</name>
</gene>